<feature type="region of interest" description="Disordered" evidence="4">
    <location>
        <begin position="20"/>
        <end position="45"/>
    </location>
</feature>
<protein>
    <recommendedName>
        <fullName evidence="5">Pectinesterase catalytic domain-containing protein</fullName>
    </recommendedName>
</protein>
<evidence type="ECO:0000256" key="2">
    <source>
        <dbReference type="ARBA" id="ARBA00022801"/>
    </source>
</evidence>
<dbReference type="EMBL" id="JACMSC010000008">
    <property type="protein sequence ID" value="KAG6511955.1"/>
    <property type="molecule type" value="Genomic_DNA"/>
</dbReference>
<dbReference type="GO" id="GO:0042545">
    <property type="term" value="P:cell wall modification"/>
    <property type="evidence" value="ECO:0007669"/>
    <property type="project" value="InterPro"/>
</dbReference>
<reference evidence="6 7" key="1">
    <citation type="submission" date="2020-08" db="EMBL/GenBank/DDBJ databases">
        <title>Plant Genome Project.</title>
        <authorList>
            <person name="Zhang R.-G."/>
        </authorList>
    </citation>
    <scope>NUCLEOTIDE SEQUENCE [LARGE SCALE GENOMIC DNA]</scope>
    <source>
        <tissue evidence="6">Rhizome</tissue>
    </source>
</reference>
<evidence type="ECO:0000256" key="3">
    <source>
        <dbReference type="ARBA" id="ARBA00023085"/>
    </source>
</evidence>
<sequence length="234" mass="24725">MPATASLSLADYRLGGAFSSGTSKARSRWPTRWRPSTPSPTSPAGCSAASMVAALQRYGGNMSLWAPPQTEWDGYWPPDVPTAKASERVVVAAAAASKAWSPNVTVCEDGGGCQFTMVQAAVDAAPSQAPRGHAIYIKQGIYAETVRVPLEKPNLAFVGDGMGKTIITGFLNAGVPGVSTYNTVTVGFTGDGFNATRRVTWSSRIPAEHFGAYPVENFIQGINGYLPLCYKTVI</sequence>
<dbReference type="UniPathway" id="UPA00545">
    <property type="reaction ID" value="UER00823"/>
</dbReference>
<gene>
    <name evidence="6" type="ORF">ZIOFF_030040</name>
</gene>
<keyword evidence="7" id="KW-1185">Reference proteome</keyword>
<keyword evidence="3" id="KW-0063">Aspartyl esterase</keyword>
<name>A0A8J5GQH6_ZINOF</name>
<dbReference type="GO" id="GO:0045490">
    <property type="term" value="P:pectin catabolic process"/>
    <property type="evidence" value="ECO:0007669"/>
    <property type="project" value="UniProtKB-UniPathway"/>
</dbReference>
<dbReference type="PANTHER" id="PTHR31707">
    <property type="entry name" value="PECTINESTERASE"/>
    <property type="match status" value="1"/>
</dbReference>
<accession>A0A8J5GQH6</accession>
<comment type="pathway">
    <text evidence="1">Glycan metabolism; pectin degradation; 2-dehydro-3-deoxy-D-gluconate from pectin: step 1/5.</text>
</comment>
<dbReference type="InterPro" id="IPR012334">
    <property type="entry name" value="Pectin_lyas_fold"/>
</dbReference>
<dbReference type="AlphaFoldDB" id="A0A8J5GQH6"/>
<dbReference type="SUPFAM" id="SSF51126">
    <property type="entry name" value="Pectin lyase-like"/>
    <property type="match status" value="1"/>
</dbReference>
<dbReference type="InterPro" id="IPR000070">
    <property type="entry name" value="Pectinesterase_cat"/>
</dbReference>
<feature type="domain" description="Pectinesterase catalytic" evidence="5">
    <location>
        <begin position="103"/>
        <end position="196"/>
    </location>
</feature>
<evidence type="ECO:0000313" key="6">
    <source>
        <dbReference type="EMBL" id="KAG6511955.1"/>
    </source>
</evidence>
<evidence type="ECO:0000256" key="1">
    <source>
        <dbReference type="ARBA" id="ARBA00005184"/>
    </source>
</evidence>
<evidence type="ECO:0000256" key="4">
    <source>
        <dbReference type="SAM" id="MobiDB-lite"/>
    </source>
</evidence>
<comment type="caution">
    <text evidence="6">The sequence shown here is derived from an EMBL/GenBank/DDBJ whole genome shotgun (WGS) entry which is preliminary data.</text>
</comment>
<evidence type="ECO:0000259" key="5">
    <source>
        <dbReference type="Pfam" id="PF01095"/>
    </source>
</evidence>
<keyword evidence="2" id="KW-0378">Hydrolase</keyword>
<dbReference type="Proteomes" id="UP000734854">
    <property type="component" value="Unassembled WGS sequence"/>
</dbReference>
<proteinExistence type="predicted"/>
<organism evidence="6 7">
    <name type="scientific">Zingiber officinale</name>
    <name type="common">Ginger</name>
    <name type="synonym">Amomum zingiber</name>
    <dbReference type="NCBI Taxonomy" id="94328"/>
    <lineage>
        <taxon>Eukaryota</taxon>
        <taxon>Viridiplantae</taxon>
        <taxon>Streptophyta</taxon>
        <taxon>Embryophyta</taxon>
        <taxon>Tracheophyta</taxon>
        <taxon>Spermatophyta</taxon>
        <taxon>Magnoliopsida</taxon>
        <taxon>Liliopsida</taxon>
        <taxon>Zingiberales</taxon>
        <taxon>Zingiberaceae</taxon>
        <taxon>Zingiber</taxon>
    </lineage>
</organism>
<dbReference type="InterPro" id="IPR011050">
    <property type="entry name" value="Pectin_lyase_fold/virulence"/>
</dbReference>
<dbReference type="Gene3D" id="2.160.20.10">
    <property type="entry name" value="Single-stranded right-handed beta-helix, Pectin lyase-like"/>
    <property type="match status" value="1"/>
</dbReference>
<evidence type="ECO:0000313" key="7">
    <source>
        <dbReference type="Proteomes" id="UP000734854"/>
    </source>
</evidence>
<dbReference type="Pfam" id="PF01095">
    <property type="entry name" value="Pectinesterase"/>
    <property type="match status" value="1"/>
</dbReference>
<dbReference type="GO" id="GO:0030599">
    <property type="term" value="F:pectinesterase activity"/>
    <property type="evidence" value="ECO:0007669"/>
    <property type="project" value="InterPro"/>
</dbReference>